<accession>A0AAV7VMH6</accession>
<evidence type="ECO:0000313" key="2">
    <source>
        <dbReference type="EMBL" id="KAJ1201264.1"/>
    </source>
</evidence>
<gene>
    <name evidence="2" type="ORF">NDU88_005077</name>
</gene>
<sequence length="110" mass="12279">MNSGKLKRQGSVEDVQGPASEIMCNSKMADWSHPFPVIGSTKDQPQRRTATLQKVDTENTTQRHRGLIHRKSTWSAKILRVKFTSAQLAPQTSLLNSSKTCHMNSKSVTQ</sequence>
<dbReference type="EMBL" id="JANPWB010000003">
    <property type="protein sequence ID" value="KAJ1201264.1"/>
    <property type="molecule type" value="Genomic_DNA"/>
</dbReference>
<name>A0AAV7VMH6_PLEWA</name>
<evidence type="ECO:0000256" key="1">
    <source>
        <dbReference type="SAM" id="MobiDB-lite"/>
    </source>
</evidence>
<evidence type="ECO:0000313" key="3">
    <source>
        <dbReference type="Proteomes" id="UP001066276"/>
    </source>
</evidence>
<dbReference type="AlphaFoldDB" id="A0AAV7VMH6"/>
<protein>
    <submittedName>
        <fullName evidence="2">Uncharacterized protein</fullName>
    </submittedName>
</protein>
<comment type="caution">
    <text evidence="2">The sequence shown here is derived from an EMBL/GenBank/DDBJ whole genome shotgun (WGS) entry which is preliminary data.</text>
</comment>
<feature type="non-terminal residue" evidence="2">
    <location>
        <position position="110"/>
    </location>
</feature>
<feature type="compositionally biased region" description="Polar residues" evidence="1">
    <location>
        <begin position="41"/>
        <end position="60"/>
    </location>
</feature>
<feature type="region of interest" description="Disordered" evidence="1">
    <location>
        <begin position="34"/>
        <end position="67"/>
    </location>
</feature>
<organism evidence="2 3">
    <name type="scientific">Pleurodeles waltl</name>
    <name type="common">Iberian ribbed newt</name>
    <dbReference type="NCBI Taxonomy" id="8319"/>
    <lineage>
        <taxon>Eukaryota</taxon>
        <taxon>Metazoa</taxon>
        <taxon>Chordata</taxon>
        <taxon>Craniata</taxon>
        <taxon>Vertebrata</taxon>
        <taxon>Euteleostomi</taxon>
        <taxon>Amphibia</taxon>
        <taxon>Batrachia</taxon>
        <taxon>Caudata</taxon>
        <taxon>Salamandroidea</taxon>
        <taxon>Salamandridae</taxon>
        <taxon>Pleurodelinae</taxon>
        <taxon>Pleurodeles</taxon>
    </lineage>
</organism>
<keyword evidence="3" id="KW-1185">Reference proteome</keyword>
<proteinExistence type="predicted"/>
<reference evidence="2" key="1">
    <citation type="journal article" date="2022" name="bioRxiv">
        <title>Sequencing and chromosome-scale assembly of the giantPleurodeles waltlgenome.</title>
        <authorList>
            <person name="Brown T."/>
            <person name="Elewa A."/>
            <person name="Iarovenko S."/>
            <person name="Subramanian E."/>
            <person name="Araus A.J."/>
            <person name="Petzold A."/>
            <person name="Susuki M."/>
            <person name="Suzuki K.-i.T."/>
            <person name="Hayashi T."/>
            <person name="Toyoda A."/>
            <person name="Oliveira C."/>
            <person name="Osipova E."/>
            <person name="Leigh N.D."/>
            <person name="Simon A."/>
            <person name="Yun M.H."/>
        </authorList>
    </citation>
    <scope>NUCLEOTIDE SEQUENCE</scope>
    <source>
        <strain evidence="2">20211129_DDA</strain>
        <tissue evidence="2">Liver</tissue>
    </source>
</reference>
<dbReference type="Proteomes" id="UP001066276">
    <property type="component" value="Chromosome 2_1"/>
</dbReference>